<evidence type="ECO:0000313" key="1">
    <source>
        <dbReference type="EMBL" id="KAJ7633088.1"/>
    </source>
</evidence>
<comment type="caution">
    <text evidence="1">The sequence shown here is derived from an EMBL/GenBank/DDBJ whole genome shotgun (WGS) entry which is preliminary data.</text>
</comment>
<dbReference type="AlphaFoldDB" id="A0AAD7BXD1"/>
<dbReference type="Gene3D" id="1.20.1280.50">
    <property type="match status" value="1"/>
</dbReference>
<sequence>MTEFIPAAARARIAQLDLEIQSLQDSDLLDGLLIEREQAHRALADYKYPILSLPTEITSEIFVHFLPAYPQRPELVGLLSPSLFLQVCRHWRDVALATPALWSTMMLQVVGGSNFYSEEHDLLDTWLQRSGHCPLSISFECTQQTPLIAASVESILRHASRLQDMYLCLPFENLKQFATVSMPILHRLTVGPTAFSFTFGHPDPAEASEIFMQAPNLQAVTLSGCFNPFQTPLPWAQITSLTADALFPGEAIEIFQHTTALVKCTMTFYHDDDEPVAIRQLPPLPVRSMRLLWKDDVPRSSTVELFKVLNLPELECLRVSEVVLGRDPIDSLTALRRNGRLKLVEIVDVKQVSREVYNTAFPDVKVFLNDEYYPEDSQMDSE</sequence>
<reference evidence="1" key="1">
    <citation type="submission" date="2023-03" db="EMBL/GenBank/DDBJ databases">
        <title>Massive genome expansion in bonnet fungi (Mycena s.s.) driven by repeated elements and novel gene families across ecological guilds.</title>
        <authorList>
            <consortium name="Lawrence Berkeley National Laboratory"/>
            <person name="Harder C.B."/>
            <person name="Miyauchi S."/>
            <person name="Viragh M."/>
            <person name="Kuo A."/>
            <person name="Thoen E."/>
            <person name="Andreopoulos B."/>
            <person name="Lu D."/>
            <person name="Skrede I."/>
            <person name="Drula E."/>
            <person name="Henrissat B."/>
            <person name="Morin E."/>
            <person name="Kohler A."/>
            <person name="Barry K."/>
            <person name="LaButti K."/>
            <person name="Morin E."/>
            <person name="Salamov A."/>
            <person name="Lipzen A."/>
            <person name="Mereny Z."/>
            <person name="Hegedus B."/>
            <person name="Baldrian P."/>
            <person name="Stursova M."/>
            <person name="Weitz H."/>
            <person name="Taylor A."/>
            <person name="Grigoriev I.V."/>
            <person name="Nagy L.G."/>
            <person name="Martin F."/>
            <person name="Kauserud H."/>
        </authorList>
    </citation>
    <scope>NUCLEOTIDE SEQUENCE</scope>
    <source>
        <strain evidence="1">9284</strain>
    </source>
</reference>
<gene>
    <name evidence="1" type="ORF">FB45DRAFT_914341</name>
</gene>
<protein>
    <recommendedName>
        <fullName evidence="3">F-box domain-containing protein</fullName>
    </recommendedName>
</protein>
<organism evidence="1 2">
    <name type="scientific">Roridomyces roridus</name>
    <dbReference type="NCBI Taxonomy" id="1738132"/>
    <lineage>
        <taxon>Eukaryota</taxon>
        <taxon>Fungi</taxon>
        <taxon>Dikarya</taxon>
        <taxon>Basidiomycota</taxon>
        <taxon>Agaricomycotina</taxon>
        <taxon>Agaricomycetes</taxon>
        <taxon>Agaricomycetidae</taxon>
        <taxon>Agaricales</taxon>
        <taxon>Marasmiineae</taxon>
        <taxon>Mycenaceae</taxon>
        <taxon>Roridomyces</taxon>
    </lineage>
</organism>
<proteinExistence type="predicted"/>
<keyword evidence="2" id="KW-1185">Reference proteome</keyword>
<evidence type="ECO:0008006" key="3">
    <source>
        <dbReference type="Google" id="ProtNLM"/>
    </source>
</evidence>
<dbReference type="Proteomes" id="UP001221142">
    <property type="component" value="Unassembled WGS sequence"/>
</dbReference>
<accession>A0AAD7BXD1</accession>
<dbReference type="EMBL" id="JARKIF010000008">
    <property type="protein sequence ID" value="KAJ7633088.1"/>
    <property type="molecule type" value="Genomic_DNA"/>
</dbReference>
<name>A0AAD7BXD1_9AGAR</name>
<evidence type="ECO:0000313" key="2">
    <source>
        <dbReference type="Proteomes" id="UP001221142"/>
    </source>
</evidence>